<sequence>MFPPVEEHILQRNPEFAKLYRTLTTITLNPDGSTQNHPEAKDRLAVNKALEKHRLKTVKHHLLERAIATATPSDSKPPTTARVTRAAGRLQQKQNQSASDGLPEPLLDLLLILPPFLDAANTLPHDSVALLLSSPPLSDFQSLLPGLADLISTNLHTSVLSLARLAHPSSNPTFLHRHISSLPQDLADLNDKLSTAEQSLAAARLHTLATLTSLLQIYSQCLTHLIRSLEVKHGVIARSLELRATNISLQAQITEKQAEQKMWRLRRDVYTTDVVSALHTYMSHLRDAKIRGAEKVRGLKAELEGYGVTEGGGGDGKQLKLMKEMAKTYRELGQQVEDVEKDIERLRVTS</sequence>
<keyword evidence="4" id="KW-1185">Reference proteome</keyword>
<proteinExistence type="predicted"/>
<evidence type="ECO:0000313" key="3">
    <source>
        <dbReference type="EMBL" id="KAK5997357.1"/>
    </source>
</evidence>
<dbReference type="Proteomes" id="UP001338125">
    <property type="component" value="Unassembled WGS sequence"/>
</dbReference>
<evidence type="ECO:0008006" key="5">
    <source>
        <dbReference type="Google" id="ProtNLM"/>
    </source>
</evidence>
<organism evidence="3 4">
    <name type="scientific">Cladobotryum mycophilum</name>
    <dbReference type="NCBI Taxonomy" id="491253"/>
    <lineage>
        <taxon>Eukaryota</taxon>
        <taxon>Fungi</taxon>
        <taxon>Dikarya</taxon>
        <taxon>Ascomycota</taxon>
        <taxon>Pezizomycotina</taxon>
        <taxon>Sordariomycetes</taxon>
        <taxon>Hypocreomycetidae</taxon>
        <taxon>Hypocreales</taxon>
        <taxon>Hypocreaceae</taxon>
        <taxon>Cladobotryum</taxon>
    </lineage>
</organism>
<feature type="coiled-coil region" evidence="1">
    <location>
        <begin position="322"/>
        <end position="349"/>
    </location>
</feature>
<name>A0ABR0SZ30_9HYPO</name>
<feature type="region of interest" description="Disordered" evidence="2">
    <location>
        <begin position="70"/>
        <end position="100"/>
    </location>
</feature>
<feature type="compositionally biased region" description="Polar residues" evidence="2">
    <location>
        <begin position="70"/>
        <end position="82"/>
    </location>
</feature>
<reference evidence="3 4" key="1">
    <citation type="submission" date="2024-01" db="EMBL/GenBank/DDBJ databases">
        <title>Complete genome of Cladobotryum mycophilum ATHUM6906.</title>
        <authorList>
            <person name="Christinaki A.C."/>
            <person name="Myridakis A.I."/>
            <person name="Kouvelis V.N."/>
        </authorList>
    </citation>
    <scope>NUCLEOTIDE SEQUENCE [LARGE SCALE GENOMIC DNA]</scope>
    <source>
        <strain evidence="3 4">ATHUM6906</strain>
    </source>
</reference>
<comment type="caution">
    <text evidence="3">The sequence shown here is derived from an EMBL/GenBank/DDBJ whole genome shotgun (WGS) entry which is preliminary data.</text>
</comment>
<evidence type="ECO:0000313" key="4">
    <source>
        <dbReference type="Proteomes" id="UP001338125"/>
    </source>
</evidence>
<keyword evidence="1" id="KW-0175">Coiled coil</keyword>
<evidence type="ECO:0000256" key="1">
    <source>
        <dbReference type="SAM" id="Coils"/>
    </source>
</evidence>
<accession>A0ABR0SZ30</accession>
<evidence type="ECO:0000256" key="2">
    <source>
        <dbReference type="SAM" id="MobiDB-lite"/>
    </source>
</evidence>
<gene>
    <name evidence="3" type="ORF">PT974_02713</name>
</gene>
<dbReference type="EMBL" id="JAVFKD010000002">
    <property type="protein sequence ID" value="KAK5997357.1"/>
    <property type="molecule type" value="Genomic_DNA"/>
</dbReference>
<protein>
    <recommendedName>
        <fullName evidence="5">HAUS augmin-like complex subunit 1</fullName>
    </recommendedName>
</protein>